<dbReference type="EMBL" id="JAAGWQ010000044">
    <property type="protein sequence ID" value="KAF5674883.1"/>
    <property type="molecule type" value="Genomic_DNA"/>
</dbReference>
<comment type="caution">
    <text evidence="1">The sequence shown here is derived from an EMBL/GenBank/DDBJ whole genome shotgun (WGS) entry which is preliminary data.</text>
</comment>
<accession>A0A8H5WYG8</accession>
<evidence type="ECO:0000313" key="2">
    <source>
        <dbReference type="Proteomes" id="UP000567885"/>
    </source>
</evidence>
<dbReference type="AlphaFoldDB" id="A0A8H5WYG8"/>
<sequence>MDLEYFEFADEWEWQDLNFLNALPPLVPYPSYCVSRRCGWCRFMIEPGEIITARSSGGTESTSFAFGDAFNDDKLSATFDRCKSNHDSCASIGYHVECSTIASSFGLDKNDFLNVARYSYDPSIQEDERRRDWIVNRLHQLMRREFGVLPTEILFMVNQYLVLHYAIASLSHVSRPGRCTLEPMGDVWAKHFNLDGIEYIVSLSNSPQLGSRLLWKALNEKEDNALYISEDHLGIRQIVNDPSEISTEEQYEARWWRQGLKLRSFAAVPLNPTICWQYPMTPAVLESMTYYGTRKSSSSYGMTIEARMIALDLNKPGITGYSTCWYEDRLVDIRVHDAKESLDFYHELDENTQKMRPVVESKQGGKLTPYWIYHPLNIGECVEQVWLRTRNEAKDKSSSSGDVNHTETAVAVRPNALRYMLGSKAD</sequence>
<evidence type="ECO:0000313" key="1">
    <source>
        <dbReference type="EMBL" id="KAF5674883.1"/>
    </source>
</evidence>
<name>A0A8H5WYG8_FUSHE</name>
<reference evidence="1 2" key="1">
    <citation type="submission" date="2020-05" db="EMBL/GenBank/DDBJ databases">
        <title>Identification and distribution of gene clusters putatively required for synthesis of sphingolipid metabolism inhibitors in phylogenetically diverse species of the filamentous fungus Fusarium.</title>
        <authorList>
            <person name="Kim H.-S."/>
            <person name="Busman M."/>
            <person name="Brown D.W."/>
            <person name="Divon H."/>
            <person name="Uhlig S."/>
            <person name="Proctor R.H."/>
        </authorList>
    </citation>
    <scope>NUCLEOTIDE SEQUENCE [LARGE SCALE GENOMIC DNA]</scope>
    <source>
        <strain evidence="1 2">NRRL 20693</strain>
    </source>
</reference>
<dbReference type="OrthoDB" id="5123901at2759"/>
<protein>
    <submittedName>
        <fullName evidence="1">Uncharacterized protein</fullName>
    </submittedName>
</protein>
<dbReference type="Proteomes" id="UP000567885">
    <property type="component" value="Unassembled WGS sequence"/>
</dbReference>
<organism evidence="1 2">
    <name type="scientific">Fusarium heterosporum</name>
    <dbReference type="NCBI Taxonomy" id="42747"/>
    <lineage>
        <taxon>Eukaryota</taxon>
        <taxon>Fungi</taxon>
        <taxon>Dikarya</taxon>
        <taxon>Ascomycota</taxon>
        <taxon>Pezizomycotina</taxon>
        <taxon>Sordariomycetes</taxon>
        <taxon>Hypocreomycetidae</taxon>
        <taxon>Hypocreales</taxon>
        <taxon>Nectriaceae</taxon>
        <taxon>Fusarium</taxon>
        <taxon>Fusarium heterosporum species complex</taxon>
    </lineage>
</organism>
<proteinExistence type="predicted"/>
<gene>
    <name evidence="1" type="ORF">FHETE_2634</name>
</gene>
<keyword evidence="2" id="KW-1185">Reference proteome</keyword>